<evidence type="ECO:0000313" key="3">
    <source>
        <dbReference type="Proteomes" id="UP000479190"/>
    </source>
</evidence>
<feature type="transmembrane region" description="Helical" evidence="1">
    <location>
        <begin position="116"/>
        <end position="144"/>
    </location>
</feature>
<keyword evidence="3" id="KW-1185">Reference proteome</keyword>
<evidence type="ECO:0000256" key="1">
    <source>
        <dbReference type="SAM" id="Phobius"/>
    </source>
</evidence>
<dbReference type="AlphaFoldDB" id="A0A6H5IX01"/>
<gene>
    <name evidence="2" type="ORF">TBRA_LOCUS13856</name>
</gene>
<keyword evidence="1" id="KW-0812">Transmembrane</keyword>
<evidence type="ECO:0000313" key="2">
    <source>
        <dbReference type="EMBL" id="CAB0042224.1"/>
    </source>
</evidence>
<dbReference type="Proteomes" id="UP000479190">
    <property type="component" value="Unassembled WGS sequence"/>
</dbReference>
<organism evidence="2 3">
    <name type="scientific">Trichogramma brassicae</name>
    <dbReference type="NCBI Taxonomy" id="86971"/>
    <lineage>
        <taxon>Eukaryota</taxon>
        <taxon>Metazoa</taxon>
        <taxon>Ecdysozoa</taxon>
        <taxon>Arthropoda</taxon>
        <taxon>Hexapoda</taxon>
        <taxon>Insecta</taxon>
        <taxon>Pterygota</taxon>
        <taxon>Neoptera</taxon>
        <taxon>Endopterygota</taxon>
        <taxon>Hymenoptera</taxon>
        <taxon>Apocrita</taxon>
        <taxon>Proctotrupomorpha</taxon>
        <taxon>Chalcidoidea</taxon>
        <taxon>Trichogrammatidae</taxon>
        <taxon>Trichogramma</taxon>
    </lineage>
</organism>
<dbReference type="OrthoDB" id="7591553at2759"/>
<protein>
    <submittedName>
        <fullName evidence="2">Uncharacterized protein</fullName>
    </submittedName>
</protein>
<accession>A0A6H5IX01</accession>
<keyword evidence="1" id="KW-1133">Transmembrane helix</keyword>
<feature type="transmembrane region" description="Helical" evidence="1">
    <location>
        <begin position="76"/>
        <end position="96"/>
    </location>
</feature>
<proteinExistence type="predicted"/>
<keyword evidence="1" id="KW-0472">Membrane</keyword>
<sequence>MLKGKLDFGKDPVVRVRMGAAMRKVRVVEEVKLLGVRMGVGMNVKPHVMGIRARLMNVVGCMRRVLRKRWGVKRKVWRVWMTGLFEAIVMYGAGVWGKLMEYDYARKELGRCQRVVLYACLNVCRTVSTLAMQVLAGSPPWYLLCRKRRTLYRVRKELCMDELDMYERNRRFGHLVHALGRAARWCEATIRGIMPERL</sequence>
<name>A0A6H5IX01_9HYME</name>
<reference evidence="2 3" key="1">
    <citation type="submission" date="2020-02" db="EMBL/GenBank/DDBJ databases">
        <authorList>
            <person name="Ferguson B K."/>
        </authorList>
    </citation>
    <scope>NUCLEOTIDE SEQUENCE [LARGE SCALE GENOMIC DNA]</scope>
</reference>
<dbReference type="EMBL" id="CADCXV010001171">
    <property type="protein sequence ID" value="CAB0042224.1"/>
    <property type="molecule type" value="Genomic_DNA"/>
</dbReference>